<proteinExistence type="predicted"/>
<feature type="compositionally biased region" description="Acidic residues" evidence="1">
    <location>
        <begin position="93"/>
        <end position="106"/>
    </location>
</feature>
<evidence type="ECO:0000256" key="1">
    <source>
        <dbReference type="SAM" id="MobiDB-lite"/>
    </source>
</evidence>
<comment type="caution">
    <text evidence="2">The sequence shown here is derived from an EMBL/GenBank/DDBJ whole genome shotgun (WGS) entry which is preliminary data.</text>
</comment>
<sequence length="125" mass="14792">PKYAPEESSEGETDDEFPFEKKPITAAPEPPSMDDEEALKQDPRLRRLLQRDQEEDDAEDRIERHRHIHEPAPAEEGSEDEMTEGRPLRWKDEEESSDEEELDDDEIERRRMLLKIKAQEKAHEE</sequence>
<keyword evidence="3" id="KW-1185">Reference proteome</keyword>
<protein>
    <submittedName>
        <fullName evidence="2">Uncharacterized protein</fullName>
    </submittedName>
</protein>
<accession>A0A8X6MPK8</accession>
<feature type="region of interest" description="Disordered" evidence="1">
    <location>
        <begin position="1"/>
        <end position="107"/>
    </location>
</feature>
<feature type="compositionally biased region" description="Acidic residues" evidence="1">
    <location>
        <begin position="7"/>
        <end position="17"/>
    </location>
</feature>
<gene>
    <name evidence="2" type="ORF">NPIL_644361</name>
</gene>
<feature type="compositionally biased region" description="Basic and acidic residues" evidence="1">
    <location>
        <begin position="38"/>
        <end position="52"/>
    </location>
</feature>
<feature type="non-terminal residue" evidence="2">
    <location>
        <position position="1"/>
    </location>
</feature>
<feature type="non-terminal residue" evidence="2">
    <location>
        <position position="125"/>
    </location>
</feature>
<evidence type="ECO:0000313" key="3">
    <source>
        <dbReference type="Proteomes" id="UP000887013"/>
    </source>
</evidence>
<feature type="compositionally biased region" description="Basic and acidic residues" evidence="1">
    <location>
        <begin position="83"/>
        <end position="92"/>
    </location>
</feature>
<evidence type="ECO:0000313" key="2">
    <source>
        <dbReference type="EMBL" id="GFS71197.1"/>
    </source>
</evidence>
<dbReference type="Proteomes" id="UP000887013">
    <property type="component" value="Unassembled WGS sequence"/>
</dbReference>
<dbReference type="EMBL" id="BMAW01095661">
    <property type="protein sequence ID" value="GFS71197.1"/>
    <property type="molecule type" value="Genomic_DNA"/>
</dbReference>
<organism evidence="2 3">
    <name type="scientific">Nephila pilipes</name>
    <name type="common">Giant wood spider</name>
    <name type="synonym">Nephila maculata</name>
    <dbReference type="NCBI Taxonomy" id="299642"/>
    <lineage>
        <taxon>Eukaryota</taxon>
        <taxon>Metazoa</taxon>
        <taxon>Ecdysozoa</taxon>
        <taxon>Arthropoda</taxon>
        <taxon>Chelicerata</taxon>
        <taxon>Arachnida</taxon>
        <taxon>Araneae</taxon>
        <taxon>Araneomorphae</taxon>
        <taxon>Entelegynae</taxon>
        <taxon>Araneoidea</taxon>
        <taxon>Nephilidae</taxon>
        <taxon>Nephila</taxon>
    </lineage>
</organism>
<reference evidence="2" key="1">
    <citation type="submission" date="2020-08" db="EMBL/GenBank/DDBJ databases">
        <title>Multicomponent nature underlies the extraordinary mechanical properties of spider dragline silk.</title>
        <authorList>
            <person name="Kono N."/>
            <person name="Nakamura H."/>
            <person name="Mori M."/>
            <person name="Yoshida Y."/>
            <person name="Ohtoshi R."/>
            <person name="Malay A.D."/>
            <person name="Moran D.A.P."/>
            <person name="Tomita M."/>
            <person name="Numata K."/>
            <person name="Arakawa K."/>
        </authorList>
    </citation>
    <scope>NUCLEOTIDE SEQUENCE</scope>
</reference>
<name>A0A8X6MPK8_NEPPI</name>
<dbReference type="AlphaFoldDB" id="A0A8X6MPK8"/>